<comment type="caution">
    <text evidence="1">The sequence shown here is derived from an EMBL/GenBank/DDBJ whole genome shotgun (WGS) entry which is preliminary data.</text>
</comment>
<reference evidence="1" key="1">
    <citation type="submission" date="2024-01" db="EMBL/GenBank/DDBJ databases">
        <authorList>
            <person name="Webb A."/>
        </authorList>
    </citation>
    <scope>NUCLEOTIDE SEQUENCE</scope>
    <source>
        <strain evidence="1">Pm1</strain>
    </source>
</reference>
<protein>
    <submittedName>
        <fullName evidence="1">Uncharacterized protein</fullName>
    </submittedName>
</protein>
<evidence type="ECO:0000313" key="2">
    <source>
        <dbReference type="Proteomes" id="UP001162060"/>
    </source>
</evidence>
<proteinExistence type="predicted"/>
<evidence type="ECO:0000313" key="1">
    <source>
        <dbReference type="EMBL" id="CAK7937338.1"/>
    </source>
</evidence>
<dbReference type="Proteomes" id="UP001162060">
    <property type="component" value="Unassembled WGS sequence"/>
</dbReference>
<dbReference type="AlphaFoldDB" id="A0AAV1UUF4"/>
<organism evidence="1 2">
    <name type="scientific">Peronospora matthiolae</name>
    <dbReference type="NCBI Taxonomy" id="2874970"/>
    <lineage>
        <taxon>Eukaryota</taxon>
        <taxon>Sar</taxon>
        <taxon>Stramenopiles</taxon>
        <taxon>Oomycota</taxon>
        <taxon>Peronosporomycetes</taxon>
        <taxon>Peronosporales</taxon>
        <taxon>Peronosporaceae</taxon>
        <taxon>Peronospora</taxon>
    </lineage>
</organism>
<dbReference type="EMBL" id="CAKLBY020000227">
    <property type="protein sequence ID" value="CAK7937338.1"/>
    <property type="molecule type" value="Genomic_DNA"/>
</dbReference>
<sequence length="167" mass="18762">MKDFYLRALFAASVLSTISDRAYGGIEPDPVAYGARTLEREAVYRQLRARDDVNTLREERFKVEKIELELKAALEAAHNLYFPPPAAVEATTRLGLVDSVIMPDRPTMLLPGMSHDAAVASLENIPIVDAIRELSRAYKYPQTEKLAAKIYEKVQDRAIRQAEAWGI</sequence>
<gene>
    <name evidence="1" type="ORF">PM001_LOCUS22488</name>
</gene>
<name>A0AAV1UUF4_9STRA</name>
<accession>A0AAV1UUF4</accession>